<dbReference type="Proteomes" id="UP000295169">
    <property type="component" value="Unassembled WGS sequence"/>
</dbReference>
<accession>A0A4R1P866</accession>
<evidence type="ECO:0000313" key="2">
    <source>
        <dbReference type="Proteomes" id="UP000295169"/>
    </source>
</evidence>
<comment type="caution">
    <text evidence="1">The sequence shown here is derived from an EMBL/GenBank/DDBJ whole genome shotgun (WGS) entry which is preliminary data.</text>
</comment>
<gene>
    <name evidence="1" type="ORF">EV691_13527</name>
</gene>
<dbReference type="EMBL" id="SMMU01000035">
    <property type="protein sequence ID" value="TCL22078.1"/>
    <property type="molecule type" value="Genomic_DNA"/>
</dbReference>
<dbReference type="RefSeq" id="WP_131299458.1">
    <property type="nucleotide sequence ID" value="NZ_JBHLST010000030.1"/>
</dbReference>
<proteinExistence type="predicted"/>
<protein>
    <submittedName>
        <fullName evidence="1">Uncharacterized protein</fullName>
    </submittedName>
</protein>
<dbReference type="AlphaFoldDB" id="A0A4R1P866"/>
<reference evidence="1 2" key="1">
    <citation type="submission" date="2019-03" db="EMBL/GenBank/DDBJ databases">
        <title>Genomic Encyclopedia of Type Strains, Phase IV (KMG-IV): sequencing the most valuable type-strain genomes for metagenomic binning, comparative biology and taxonomic classification.</title>
        <authorList>
            <person name="Goeker M."/>
        </authorList>
    </citation>
    <scope>NUCLEOTIDE SEQUENCE [LARGE SCALE GENOMIC DNA]</scope>
    <source>
        <strain evidence="1 2">DSM 2286</strain>
    </source>
</reference>
<sequence>MSIRNLQWTAGAPERLEPGMLLLYSTGSVLIVGDCSDAMPDGEIAWAWLVRPHTVEWIEAMAAAHGVGR</sequence>
<name>A0A4R1P866_9GAMM</name>
<evidence type="ECO:0000313" key="1">
    <source>
        <dbReference type="EMBL" id="TCL22078.1"/>
    </source>
</evidence>
<organism evidence="1 2">
    <name type="scientific">Azotobacter chroococcum</name>
    <dbReference type="NCBI Taxonomy" id="353"/>
    <lineage>
        <taxon>Bacteria</taxon>
        <taxon>Pseudomonadati</taxon>
        <taxon>Pseudomonadota</taxon>
        <taxon>Gammaproteobacteria</taxon>
        <taxon>Pseudomonadales</taxon>
        <taxon>Pseudomonadaceae</taxon>
        <taxon>Azotobacter</taxon>
    </lineage>
</organism>